<evidence type="ECO:0000313" key="1">
    <source>
        <dbReference type="EMBL" id="KAH7836998.1"/>
    </source>
</evidence>
<evidence type="ECO:0000313" key="2">
    <source>
        <dbReference type="Proteomes" id="UP000828048"/>
    </source>
</evidence>
<comment type="caution">
    <text evidence="1">The sequence shown here is derived from an EMBL/GenBank/DDBJ whole genome shotgun (WGS) entry which is preliminary data.</text>
</comment>
<protein>
    <submittedName>
        <fullName evidence="1">Uncharacterized protein</fullName>
    </submittedName>
</protein>
<organism evidence="1 2">
    <name type="scientific">Vaccinium darrowii</name>
    <dbReference type="NCBI Taxonomy" id="229202"/>
    <lineage>
        <taxon>Eukaryota</taxon>
        <taxon>Viridiplantae</taxon>
        <taxon>Streptophyta</taxon>
        <taxon>Embryophyta</taxon>
        <taxon>Tracheophyta</taxon>
        <taxon>Spermatophyta</taxon>
        <taxon>Magnoliopsida</taxon>
        <taxon>eudicotyledons</taxon>
        <taxon>Gunneridae</taxon>
        <taxon>Pentapetalae</taxon>
        <taxon>asterids</taxon>
        <taxon>Ericales</taxon>
        <taxon>Ericaceae</taxon>
        <taxon>Vaccinioideae</taxon>
        <taxon>Vaccinieae</taxon>
        <taxon>Vaccinium</taxon>
    </lineage>
</organism>
<proteinExistence type="predicted"/>
<accession>A0ACB7X8K6</accession>
<keyword evidence="2" id="KW-1185">Reference proteome</keyword>
<sequence>MFGYKLSKILISKTRPYISRHLVASPAAITAMGVPGALPLLLIEAKNSGPAAAVERALLGLRRERGEILEVTSLEGERAVTVRVDLGSRSMERRNAPQDKTIKKGYPEEEQNTNTDVYLNPPRQSLQDSRYRRAHGLGGTAVAYRSKKQQPHRLGRQIIIRVWVNCSQFEGKERDFGSDELGECKSKRDEGCDGLSPPGGWGVSWVWRVLAGDWWRRRGKGDELGFGTAERESDGCGFGEGAEGERSGVATKERVCGEGFRGHEKRSGNNHRCPETITPCGWRIFERKQGFGEKEGGGRRRRRPRLGCRGTARDYWVGKESGGFQLFL</sequence>
<dbReference type="EMBL" id="CM037156">
    <property type="protein sequence ID" value="KAH7836998.1"/>
    <property type="molecule type" value="Genomic_DNA"/>
</dbReference>
<gene>
    <name evidence="1" type="ORF">Vadar_008325</name>
</gene>
<dbReference type="Proteomes" id="UP000828048">
    <property type="component" value="Chromosome 6"/>
</dbReference>
<reference evidence="1 2" key="1">
    <citation type="journal article" date="2021" name="Hortic Res">
        <title>High-quality reference genome and annotation aids understanding of berry development for evergreen blueberry (Vaccinium darrowii).</title>
        <authorList>
            <person name="Yu J."/>
            <person name="Hulse-Kemp A.M."/>
            <person name="Babiker E."/>
            <person name="Staton M."/>
        </authorList>
    </citation>
    <scope>NUCLEOTIDE SEQUENCE [LARGE SCALE GENOMIC DNA]</scope>
    <source>
        <strain evidence="2">cv. NJ 8807/NJ 8810</strain>
        <tissue evidence="1">Young leaf</tissue>
    </source>
</reference>
<name>A0ACB7X8K6_9ERIC</name>